<dbReference type="REBASE" id="409976">
    <property type="entry name" value="S.Mgo24TORF10835P"/>
</dbReference>
<keyword evidence="3" id="KW-0238">DNA-binding</keyword>
<evidence type="ECO:0000313" key="6">
    <source>
        <dbReference type="Proteomes" id="UP000510682"/>
    </source>
</evidence>
<keyword evidence="5" id="KW-0255">Endonuclease</keyword>
<dbReference type="PANTHER" id="PTHR30408">
    <property type="entry name" value="TYPE-1 RESTRICTION ENZYME ECOKI SPECIFICITY PROTEIN"/>
    <property type="match status" value="1"/>
</dbReference>
<organism evidence="5 6">
    <name type="scientific">Mycobacterium vicinigordonae</name>
    <dbReference type="NCBI Taxonomy" id="1719132"/>
    <lineage>
        <taxon>Bacteria</taxon>
        <taxon>Bacillati</taxon>
        <taxon>Actinomycetota</taxon>
        <taxon>Actinomycetes</taxon>
        <taxon>Mycobacteriales</taxon>
        <taxon>Mycobacteriaceae</taxon>
        <taxon>Mycobacterium</taxon>
    </lineage>
</organism>
<gene>
    <name evidence="5" type="ORF">H0P51_10830</name>
</gene>
<dbReference type="InterPro" id="IPR052021">
    <property type="entry name" value="Type-I_RS_S_subunit"/>
</dbReference>
<sequence length="357" mass="38584">MTGSLGDYLQFSGGEVVPALKTGGSCPVYGANGVIGYTSESNARGPLIVVGRVGSCCGSVHYCHGDAWVSDNAFVCRARRPEETRYWYYLLKSLGLNRFRAGSGQPVLNQRVLRSVPVHAANLADRRRIGDMLASLDDKIVANARVIATAEVLMTTLVEQVSESTTLANLAQRSTASINPRSLSGNVALYSFPAFDHGRRPMKLDAKMIESVKFSITHPCVLFAKLNPRIPRIWNVSCVGSETGLASSEFVVLRPDGVDTSVLWSALRQPDVTTTITRLARGMTGSRQRIQPRELLGIKVRDVRCLDHESSLTIATLGAVCEQGRAESAELAAMRDRLLPQLMSGDSRLPGAPVAGE</sequence>
<dbReference type="SUPFAM" id="SSF116734">
    <property type="entry name" value="DNA methylase specificity domain"/>
    <property type="match status" value="2"/>
</dbReference>
<dbReference type="AlphaFoldDB" id="A0A7D6E0P4"/>
<evidence type="ECO:0000313" key="5">
    <source>
        <dbReference type="EMBL" id="QLL09324.1"/>
    </source>
</evidence>
<feature type="domain" description="Type I restriction modification DNA specificity" evidence="4">
    <location>
        <begin position="4"/>
        <end position="142"/>
    </location>
</feature>
<evidence type="ECO:0000256" key="1">
    <source>
        <dbReference type="ARBA" id="ARBA00010923"/>
    </source>
</evidence>
<keyword evidence="2" id="KW-0680">Restriction system</keyword>
<dbReference type="RefSeq" id="WP_180917964.1">
    <property type="nucleotide sequence ID" value="NZ_CP059165.1"/>
</dbReference>
<dbReference type="Pfam" id="PF01420">
    <property type="entry name" value="Methylase_S"/>
    <property type="match status" value="1"/>
</dbReference>
<name>A0A7D6E0P4_9MYCO</name>
<evidence type="ECO:0000256" key="2">
    <source>
        <dbReference type="ARBA" id="ARBA00022747"/>
    </source>
</evidence>
<evidence type="ECO:0000256" key="3">
    <source>
        <dbReference type="ARBA" id="ARBA00023125"/>
    </source>
</evidence>
<dbReference type="EMBL" id="CP059165">
    <property type="protein sequence ID" value="QLL09324.1"/>
    <property type="molecule type" value="Genomic_DNA"/>
</dbReference>
<dbReference type="Proteomes" id="UP000510682">
    <property type="component" value="Chromosome"/>
</dbReference>
<dbReference type="Gene3D" id="3.90.220.20">
    <property type="entry name" value="DNA methylase specificity domains"/>
    <property type="match status" value="2"/>
</dbReference>
<evidence type="ECO:0000259" key="4">
    <source>
        <dbReference type="Pfam" id="PF01420"/>
    </source>
</evidence>
<dbReference type="GO" id="GO:0003677">
    <property type="term" value="F:DNA binding"/>
    <property type="evidence" value="ECO:0007669"/>
    <property type="project" value="UniProtKB-KW"/>
</dbReference>
<reference evidence="5" key="1">
    <citation type="submission" date="2020-07" db="EMBL/GenBank/DDBJ databases">
        <title>Description of Mycobacterium gordonae subsp. intergordonae subsp.nov. and Mycobacterium gordonae subsp. gordonae subsp. nov.</title>
        <authorList>
            <person name="Huang H."/>
        </authorList>
    </citation>
    <scope>NUCLEOTIDE SEQUENCE [LARGE SCALE GENOMIC DNA]</scope>
    <source>
        <strain evidence="5">24T</strain>
    </source>
</reference>
<dbReference type="KEGG" id="mgor:H0P51_10830"/>
<dbReference type="PANTHER" id="PTHR30408:SF12">
    <property type="entry name" value="TYPE I RESTRICTION ENZYME MJAVIII SPECIFICITY SUBUNIT"/>
    <property type="match status" value="1"/>
</dbReference>
<comment type="similarity">
    <text evidence="1">Belongs to the type-I restriction system S methylase family.</text>
</comment>
<dbReference type="InterPro" id="IPR000055">
    <property type="entry name" value="Restrct_endonuc_typeI_TRD"/>
</dbReference>
<dbReference type="Gene3D" id="1.10.287.1120">
    <property type="entry name" value="Bipartite methylase S protein"/>
    <property type="match status" value="1"/>
</dbReference>
<keyword evidence="6" id="KW-1185">Reference proteome</keyword>
<protein>
    <submittedName>
        <fullName evidence="5">Restriction endonuclease subunit S</fullName>
    </submittedName>
</protein>
<dbReference type="CDD" id="cd17266">
    <property type="entry name" value="RMtype1_S_Sau1132ORF3780P-TRD2-CR2_like"/>
    <property type="match status" value="1"/>
</dbReference>
<keyword evidence="5" id="KW-0378">Hydrolase</keyword>
<accession>A0A7D6E0P4</accession>
<dbReference type="GO" id="GO:0004519">
    <property type="term" value="F:endonuclease activity"/>
    <property type="evidence" value="ECO:0007669"/>
    <property type="project" value="UniProtKB-KW"/>
</dbReference>
<keyword evidence="5" id="KW-0540">Nuclease</keyword>
<dbReference type="InterPro" id="IPR044946">
    <property type="entry name" value="Restrct_endonuc_typeI_TRD_sf"/>
</dbReference>
<reference evidence="5" key="2">
    <citation type="submission" date="2020-07" db="EMBL/GenBank/DDBJ databases">
        <authorList>
            <person name="Yu X."/>
        </authorList>
    </citation>
    <scope>NUCLEOTIDE SEQUENCE [LARGE SCALE GENOMIC DNA]</scope>
    <source>
        <strain evidence="5">24T</strain>
    </source>
</reference>
<dbReference type="GO" id="GO:0009307">
    <property type="term" value="P:DNA restriction-modification system"/>
    <property type="evidence" value="ECO:0007669"/>
    <property type="project" value="UniProtKB-KW"/>
</dbReference>
<proteinExistence type="inferred from homology"/>